<evidence type="ECO:0000256" key="1">
    <source>
        <dbReference type="SAM" id="MobiDB-lite"/>
    </source>
</evidence>
<protein>
    <recommendedName>
        <fullName evidence="4">Thymidylate kinase</fullName>
    </recommendedName>
</protein>
<evidence type="ECO:0008006" key="4">
    <source>
        <dbReference type="Google" id="ProtNLM"/>
    </source>
</evidence>
<evidence type="ECO:0000313" key="2">
    <source>
        <dbReference type="EMBL" id="OWP05303.1"/>
    </source>
</evidence>
<organism evidence="2 3">
    <name type="scientific">Diplocarpon coronariae</name>
    <dbReference type="NCBI Taxonomy" id="2795749"/>
    <lineage>
        <taxon>Eukaryota</taxon>
        <taxon>Fungi</taxon>
        <taxon>Dikarya</taxon>
        <taxon>Ascomycota</taxon>
        <taxon>Pezizomycotina</taxon>
        <taxon>Leotiomycetes</taxon>
        <taxon>Helotiales</taxon>
        <taxon>Drepanopezizaceae</taxon>
        <taxon>Diplocarpon</taxon>
    </lineage>
</organism>
<dbReference type="STRING" id="503106.A0A218ZCP3"/>
<feature type="compositionally biased region" description="Polar residues" evidence="1">
    <location>
        <begin position="1"/>
        <end position="36"/>
    </location>
</feature>
<feature type="region of interest" description="Disordered" evidence="1">
    <location>
        <begin position="1"/>
        <end position="76"/>
    </location>
</feature>
<keyword evidence="3" id="KW-1185">Reference proteome</keyword>
<sequence>MATQMASSRQPFAPLTSSRLHNLTSLKNRQNALSSPSKRKATIFDDDNDAENIDPVAFLSPKRAKQSDGTHAASPRDALCKPANYLLTRAPPPPGFSSVKTTAAPTPPRRATLNARPPAASRIETRVPLSAPAGRSPTRKRIGILNRRKTASPFTRVDPPRFSSSSSGLGVGFSIDAALSGTIPSYSSRQTPAAATPAPAPLTAPQELAIPVLHTEVARESWFFEIHEDTEEELATNLMEHGACTLDISSDEESAARERESCGKENVPPGDDVSQTRLAHSVPAVEGAAETKRSKQGRTLNENVIELDRAPLGDLAAEDFYAEGCDGSAVVLVAEDEQAQEPEQGQVQEHVPEDVGAASTFDFVAEPVRQGKAVEADICVEALMAKTGEASQAKLLEPVEKVEEGWSVWESGSAQGDD</sequence>
<feature type="region of interest" description="Disordered" evidence="1">
    <location>
        <begin position="251"/>
        <end position="275"/>
    </location>
</feature>
<comment type="caution">
    <text evidence="2">The sequence shown here is derived from an EMBL/GenBank/DDBJ whole genome shotgun (WGS) entry which is preliminary data.</text>
</comment>
<reference evidence="2 3" key="1">
    <citation type="submission" date="2017-04" db="EMBL/GenBank/DDBJ databases">
        <title>Draft genome sequence of Marssonina coronaria NL1: causal agent of apple blotch.</title>
        <authorList>
            <person name="Cheng Q."/>
        </authorList>
    </citation>
    <scope>NUCLEOTIDE SEQUENCE [LARGE SCALE GENOMIC DNA]</scope>
    <source>
        <strain evidence="2 3">NL1</strain>
    </source>
</reference>
<dbReference type="OrthoDB" id="425602at2759"/>
<name>A0A218ZCP3_9HELO</name>
<feature type="compositionally biased region" description="Low complexity" evidence="1">
    <location>
        <begin position="101"/>
        <end position="114"/>
    </location>
</feature>
<dbReference type="EMBL" id="MZNU01000076">
    <property type="protein sequence ID" value="OWP05303.1"/>
    <property type="molecule type" value="Genomic_DNA"/>
</dbReference>
<feature type="region of interest" description="Disordered" evidence="1">
    <location>
        <begin position="89"/>
        <end position="114"/>
    </location>
</feature>
<dbReference type="AlphaFoldDB" id="A0A218ZCP3"/>
<proteinExistence type="predicted"/>
<dbReference type="Proteomes" id="UP000242519">
    <property type="component" value="Unassembled WGS sequence"/>
</dbReference>
<dbReference type="InParanoid" id="A0A218ZCP3"/>
<accession>A0A218ZCP3</accession>
<gene>
    <name evidence="2" type="ORF">B2J93_8045</name>
</gene>
<feature type="compositionally biased region" description="Basic and acidic residues" evidence="1">
    <location>
        <begin position="254"/>
        <end position="263"/>
    </location>
</feature>
<evidence type="ECO:0000313" key="3">
    <source>
        <dbReference type="Proteomes" id="UP000242519"/>
    </source>
</evidence>